<evidence type="ECO:0000313" key="2">
    <source>
        <dbReference type="EMBL" id="MBW8191497.1"/>
    </source>
</evidence>
<dbReference type="Proteomes" id="UP001166251">
    <property type="component" value="Unassembled WGS sequence"/>
</dbReference>
<proteinExistence type="predicted"/>
<dbReference type="RefSeq" id="WP_220104177.1">
    <property type="nucleotide sequence ID" value="NZ_JAHZSS010000011.1"/>
</dbReference>
<keyword evidence="3" id="KW-1185">Reference proteome</keyword>
<feature type="domain" description="DUF6129" evidence="1">
    <location>
        <begin position="50"/>
        <end position="96"/>
    </location>
</feature>
<reference evidence="2" key="1">
    <citation type="submission" date="2021-07" db="EMBL/GenBank/DDBJ databases">
        <title>Neiella marina sp. nov., isolated from the intestinal content of sea cucumber Apostichopus japonicus.</title>
        <authorList>
            <person name="Bai X."/>
        </authorList>
    </citation>
    <scope>NUCLEOTIDE SEQUENCE</scope>
    <source>
        <strain evidence="2">126</strain>
    </source>
</reference>
<protein>
    <recommendedName>
        <fullName evidence="1">DUF6129 domain-containing protein</fullName>
    </recommendedName>
</protein>
<dbReference type="InterPro" id="IPR046132">
    <property type="entry name" value="DUF6129"/>
</dbReference>
<accession>A0ABS7EIM6</accession>
<comment type="caution">
    <text evidence="2">The sequence shown here is derived from an EMBL/GenBank/DDBJ whole genome shotgun (WGS) entry which is preliminary data.</text>
</comment>
<sequence length="110" mass="12150">MVTPAQPIQYDKQPEADMVQSAPLLSMDFLNQLAAQLIELAATPNTVQLLREQFPEIRFLLCSDDDMAEREPFLSFDAFGFYLMSGGLGCACLTNDMDKAVGVIIATIEE</sequence>
<name>A0ABS7EIM6_9GAMM</name>
<evidence type="ECO:0000313" key="3">
    <source>
        <dbReference type="Proteomes" id="UP001166251"/>
    </source>
</evidence>
<organism evidence="2 3">
    <name type="scientific">Neiella holothuriorum</name>
    <dbReference type="NCBI Taxonomy" id="2870530"/>
    <lineage>
        <taxon>Bacteria</taxon>
        <taxon>Pseudomonadati</taxon>
        <taxon>Pseudomonadota</taxon>
        <taxon>Gammaproteobacteria</taxon>
        <taxon>Alteromonadales</taxon>
        <taxon>Echinimonadaceae</taxon>
        <taxon>Neiella</taxon>
    </lineage>
</organism>
<dbReference type="Pfam" id="PF19624">
    <property type="entry name" value="DUF6129"/>
    <property type="match status" value="1"/>
</dbReference>
<evidence type="ECO:0000259" key="1">
    <source>
        <dbReference type="Pfam" id="PF19624"/>
    </source>
</evidence>
<gene>
    <name evidence="2" type="ORF">K0504_10655</name>
</gene>
<dbReference type="EMBL" id="JAHZSS010000011">
    <property type="protein sequence ID" value="MBW8191497.1"/>
    <property type="molecule type" value="Genomic_DNA"/>
</dbReference>